<dbReference type="InterPro" id="IPR004332">
    <property type="entry name" value="Transposase_MuDR"/>
</dbReference>
<feature type="region of interest" description="Disordered" evidence="1">
    <location>
        <begin position="1"/>
        <end position="20"/>
    </location>
</feature>
<evidence type="ECO:0000259" key="2">
    <source>
        <dbReference type="Pfam" id="PF03108"/>
    </source>
</evidence>
<name>A0A371H936_MUCPR</name>
<reference evidence="3" key="1">
    <citation type="submission" date="2018-05" db="EMBL/GenBank/DDBJ databases">
        <title>Draft genome of Mucuna pruriens seed.</title>
        <authorList>
            <person name="Nnadi N.E."/>
            <person name="Vos R."/>
            <person name="Hasami M.H."/>
            <person name="Devisetty U.K."/>
            <person name="Aguiy J.C."/>
        </authorList>
    </citation>
    <scope>NUCLEOTIDE SEQUENCE [LARGE SCALE GENOMIC DNA]</scope>
    <source>
        <strain evidence="3">JCA_2017</strain>
    </source>
</reference>
<comment type="caution">
    <text evidence="3">The sequence shown here is derived from an EMBL/GenBank/DDBJ whole genome shotgun (WGS) entry which is preliminary data.</text>
</comment>
<dbReference type="OrthoDB" id="1435097at2759"/>
<dbReference type="Proteomes" id="UP000257109">
    <property type="component" value="Unassembled WGS sequence"/>
</dbReference>
<accession>A0A371H936</accession>
<evidence type="ECO:0000313" key="4">
    <source>
        <dbReference type="Proteomes" id="UP000257109"/>
    </source>
</evidence>
<keyword evidence="4" id="KW-1185">Reference proteome</keyword>
<evidence type="ECO:0000256" key="1">
    <source>
        <dbReference type="SAM" id="MobiDB-lite"/>
    </source>
</evidence>
<feature type="domain" description="Transposase MuDR plant" evidence="2">
    <location>
        <begin position="111"/>
        <end position="163"/>
    </location>
</feature>
<proteinExistence type="predicted"/>
<organism evidence="3 4">
    <name type="scientific">Mucuna pruriens</name>
    <name type="common">Velvet bean</name>
    <name type="synonym">Dolichos pruriens</name>
    <dbReference type="NCBI Taxonomy" id="157652"/>
    <lineage>
        <taxon>Eukaryota</taxon>
        <taxon>Viridiplantae</taxon>
        <taxon>Streptophyta</taxon>
        <taxon>Embryophyta</taxon>
        <taxon>Tracheophyta</taxon>
        <taxon>Spermatophyta</taxon>
        <taxon>Magnoliopsida</taxon>
        <taxon>eudicotyledons</taxon>
        <taxon>Gunneridae</taxon>
        <taxon>Pentapetalae</taxon>
        <taxon>rosids</taxon>
        <taxon>fabids</taxon>
        <taxon>Fabales</taxon>
        <taxon>Fabaceae</taxon>
        <taxon>Papilionoideae</taxon>
        <taxon>50 kb inversion clade</taxon>
        <taxon>NPAAA clade</taxon>
        <taxon>indigoferoid/millettioid clade</taxon>
        <taxon>Phaseoleae</taxon>
        <taxon>Mucuna</taxon>
    </lineage>
</organism>
<evidence type="ECO:0000313" key="3">
    <source>
        <dbReference type="EMBL" id="RDX99320.1"/>
    </source>
</evidence>
<feature type="non-terminal residue" evidence="3">
    <location>
        <position position="1"/>
    </location>
</feature>
<sequence length="213" mass="24333">LNYGDDGLDGNDSKDGDNGNKGDILDGSLFDIDLESDFDVNIDIEVPHTFVASSPITLLVPVHQHTQVGVETQPPLWNLSPHYTYINWAHLDQEPHFPRLDVLSSRHISELDVGLCFDSKRDMQMIVKQYSMKMHKLFCVLESKSTILLMRCLNNGQGCPWRMITIMPKKTDKWGDNNKLDSKLIYSCIPVNLSIKPYTRRLNKKTIARVFND</sequence>
<dbReference type="AlphaFoldDB" id="A0A371H936"/>
<feature type="compositionally biased region" description="Basic and acidic residues" evidence="1">
    <location>
        <begin position="11"/>
        <end position="20"/>
    </location>
</feature>
<dbReference type="EMBL" id="QJKJ01003258">
    <property type="protein sequence ID" value="RDX99320.1"/>
    <property type="molecule type" value="Genomic_DNA"/>
</dbReference>
<protein>
    <recommendedName>
        <fullName evidence="2">Transposase MuDR plant domain-containing protein</fullName>
    </recommendedName>
</protein>
<gene>
    <name evidence="3" type="ORF">CR513_17645</name>
</gene>
<dbReference type="Pfam" id="PF03108">
    <property type="entry name" value="DBD_Tnp_Mut"/>
    <property type="match status" value="1"/>
</dbReference>